<name>A0A8T0E9S6_ARGBR</name>
<dbReference type="Proteomes" id="UP000807504">
    <property type="component" value="Unassembled WGS sequence"/>
</dbReference>
<reference evidence="4" key="1">
    <citation type="journal article" date="2020" name="bioRxiv">
        <title>Chromosome-level reference genome of the European wasp spider Argiope bruennichi: a resource for studies on range expansion and evolutionary adaptation.</title>
        <authorList>
            <person name="Sheffer M.M."/>
            <person name="Hoppe A."/>
            <person name="Krehenwinkel H."/>
            <person name="Uhl G."/>
            <person name="Kuss A.W."/>
            <person name="Jensen L."/>
            <person name="Jensen C."/>
            <person name="Gillespie R.G."/>
            <person name="Hoff K.J."/>
            <person name="Prost S."/>
        </authorList>
    </citation>
    <scope>NUCLEOTIDE SEQUENCE</scope>
</reference>
<organism evidence="4 5">
    <name type="scientific">Argiope bruennichi</name>
    <name type="common">Wasp spider</name>
    <name type="synonym">Aranea bruennichi</name>
    <dbReference type="NCBI Taxonomy" id="94029"/>
    <lineage>
        <taxon>Eukaryota</taxon>
        <taxon>Metazoa</taxon>
        <taxon>Ecdysozoa</taxon>
        <taxon>Arthropoda</taxon>
        <taxon>Chelicerata</taxon>
        <taxon>Arachnida</taxon>
        <taxon>Araneae</taxon>
        <taxon>Araneomorphae</taxon>
        <taxon>Entelegynae</taxon>
        <taxon>Araneoidea</taxon>
        <taxon>Araneidae</taxon>
        <taxon>Argiope</taxon>
    </lineage>
</organism>
<comment type="caution">
    <text evidence="4">The sequence shown here is derived from an EMBL/GenBank/DDBJ whole genome shotgun (WGS) entry which is preliminary data.</text>
</comment>
<dbReference type="GO" id="GO:0003684">
    <property type="term" value="F:damaged DNA binding"/>
    <property type="evidence" value="ECO:0007669"/>
    <property type="project" value="TreeGrafter"/>
</dbReference>
<protein>
    <submittedName>
        <fullName evidence="4">Nibrin like protein</fullName>
    </submittedName>
</protein>
<dbReference type="FunFam" id="3.40.50.10980:FF:000001">
    <property type="entry name" value="Nibrin"/>
    <property type="match status" value="1"/>
</dbReference>
<dbReference type="SUPFAM" id="SSF52113">
    <property type="entry name" value="BRCT domain"/>
    <property type="match status" value="1"/>
</dbReference>
<dbReference type="InterPro" id="IPR032429">
    <property type="entry name" value="Nibrin_BRCT2"/>
</dbReference>
<dbReference type="EMBL" id="JABXBU010002230">
    <property type="protein sequence ID" value="KAF8768244.1"/>
    <property type="molecule type" value="Genomic_DNA"/>
</dbReference>
<keyword evidence="5" id="KW-1185">Reference proteome</keyword>
<dbReference type="PROSITE" id="PS51257">
    <property type="entry name" value="PROKAR_LIPOPROTEIN"/>
    <property type="match status" value="1"/>
</dbReference>
<dbReference type="AlphaFoldDB" id="A0A8T0E9S6"/>
<dbReference type="InterPro" id="IPR043014">
    <property type="entry name" value="Nibrin_BRCT2_sf"/>
</dbReference>
<reference evidence="4" key="2">
    <citation type="submission" date="2020-06" db="EMBL/GenBank/DDBJ databases">
        <authorList>
            <person name="Sheffer M."/>
        </authorList>
    </citation>
    <scope>NUCLEOTIDE SEQUENCE</scope>
</reference>
<dbReference type="InterPro" id="IPR036420">
    <property type="entry name" value="BRCT_dom_sf"/>
</dbReference>
<sequence>MELQNKDVVKFGQFESEFRIYNLPLVVTTSCLEISAKKDLRKTVHFLGGNLISEWQPSCTHLVMTEVKVTVKALCCLVSAKPIVKPEYFQELHQSLKNSAAFLSPKQFVPPIGEALIDKDVVSFNVNLQRKTIFKDKTFFFLDEKQFKKLHLGIILGGGNASILSTDKITPEILLRNGCCIIEPTQQNQEFGSMLSSVKAILQKKEYRLIPESDIGLSVAYCSTDKFCNPQFNMVETLLSQKMQSQTLTQREVYVPDTQERTTRIENKSRNPVSDALSSLHLSSFQNDPVENMEISEIPLSAEIKQELDDIFEEPLESKNEAPSKMDSLASTLPLPTPDRLSKQEKKNTENYNSLSKTRPLRGRRTTSHENENLVPNKILKQENEMMPEHEIDSPLKRNGIASSNEIKHSTNFNSSPEMKQEIPLTSIQTNGFHMDEVNLPRNLAKVQFASLIRRKPTPVIECSRNSTVKNFKKFKKVQPKKSQTLPRIIGSHELVAYDKVAAEISAANWDEPDEPLEQEEESQPVKGEFDW</sequence>
<evidence type="ECO:0000259" key="2">
    <source>
        <dbReference type="Pfam" id="PF00533"/>
    </source>
</evidence>
<dbReference type="GO" id="GO:0007095">
    <property type="term" value="P:mitotic G2 DNA damage checkpoint signaling"/>
    <property type="evidence" value="ECO:0007669"/>
    <property type="project" value="InterPro"/>
</dbReference>
<dbReference type="GO" id="GO:0030870">
    <property type="term" value="C:Mre11 complex"/>
    <property type="evidence" value="ECO:0007669"/>
    <property type="project" value="InterPro"/>
</dbReference>
<dbReference type="Pfam" id="PF00533">
    <property type="entry name" value="BRCT"/>
    <property type="match status" value="1"/>
</dbReference>
<dbReference type="CDD" id="cd17741">
    <property type="entry name" value="BRCT_nibrin"/>
    <property type="match status" value="1"/>
</dbReference>
<dbReference type="InterPro" id="IPR040227">
    <property type="entry name" value="Nibrin-rel"/>
</dbReference>
<accession>A0A8T0E9S6</accession>
<feature type="compositionally biased region" description="Acidic residues" evidence="1">
    <location>
        <begin position="511"/>
        <end position="523"/>
    </location>
</feature>
<dbReference type="GO" id="GO:0000724">
    <property type="term" value="P:double-strand break repair via homologous recombination"/>
    <property type="evidence" value="ECO:0007669"/>
    <property type="project" value="TreeGrafter"/>
</dbReference>
<feature type="region of interest" description="Disordered" evidence="1">
    <location>
        <begin position="507"/>
        <end position="532"/>
    </location>
</feature>
<feature type="domain" description="BRCT" evidence="2">
    <location>
        <begin position="30"/>
        <end position="92"/>
    </location>
</feature>
<gene>
    <name evidence="4" type="ORF">HNY73_021084</name>
</gene>
<feature type="domain" description="Nibrin second BRCT" evidence="3">
    <location>
        <begin position="129"/>
        <end position="230"/>
    </location>
</feature>
<feature type="compositionally biased region" description="Basic and acidic residues" evidence="1">
    <location>
        <begin position="340"/>
        <end position="349"/>
    </location>
</feature>
<dbReference type="Pfam" id="PF16508">
    <property type="entry name" value="NIBRIN_BRCT_II"/>
    <property type="match status" value="1"/>
</dbReference>
<evidence type="ECO:0000259" key="3">
    <source>
        <dbReference type="Pfam" id="PF16508"/>
    </source>
</evidence>
<dbReference type="InterPro" id="IPR001357">
    <property type="entry name" value="BRCT_dom"/>
</dbReference>
<evidence type="ECO:0000313" key="4">
    <source>
        <dbReference type="EMBL" id="KAF8768244.1"/>
    </source>
</evidence>
<dbReference type="Gene3D" id="3.40.50.10190">
    <property type="entry name" value="BRCT domain"/>
    <property type="match status" value="1"/>
</dbReference>
<feature type="region of interest" description="Disordered" evidence="1">
    <location>
        <begin position="317"/>
        <end position="376"/>
    </location>
</feature>
<dbReference type="Gene3D" id="3.40.50.10980">
    <property type="entry name" value="Nibrin, BRCT2 domain"/>
    <property type="match status" value="1"/>
</dbReference>
<evidence type="ECO:0000313" key="5">
    <source>
        <dbReference type="Proteomes" id="UP000807504"/>
    </source>
</evidence>
<evidence type="ECO:0000256" key="1">
    <source>
        <dbReference type="SAM" id="MobiDB-lite"/>
    </source>
</evidence>
<dbReference type="PANTHER" id="PTHR12162">
    <property type="entry name" value="NIBRIN-RELATED"/>
    <property type="match status" value="1"/>
</dbReference>
<dbReference type="PANTHER" id="PTHR12162:SF0">
    <property type="entry name" value="NIBRIN"/>
    <property type="match status" value="1"/>
</dbReference>
<proteinExistence type="predicted"/>